<dbReference type="InterPro" id="IPR018392">
    <property type="entry name" value="LysM"/>
</dbReference>
<name>A0A0S2JWZ4_9GAMM</name>
<keyword evidence="4" id="KW-1185">Reference proteome</keyword>
<feature type="domain" description="LysM" evidence="2">
    <location>
        <begin position="31"/>
        <end position="79"/>
    </location>
</feature>
<feature type="signal peptide" evidence="1">
    <location>
        <begin position="1"/>
        <end position="20"/>
    </location>
</feature>
<evidence type="ECO:0000256" key="1">
    <source>
        <dbReference type="SAM" id="SignalP"/>
    </source>
</evidence>
<keyword evidence="1" id="KW-0732">Signal</keyword>
<evidence type="ECO:0000313" key="3">
    <source>
        <dbReference type="EMBL" id="ALO40550.1"/>
    </source>
</evidence>
<dbReference type="STRING" id="161398.PP2015_20"/>
<dbReference type="OrthoDB" id="9765158at2"/>
<dbReference type="Proteomes" id="UP000061457">
    <property type="component" value="Chromosome I"/>
</dbReference>
<evidence type="ECO:0000259" key="2">
    <source>
        <dbReference type="PROSITE" id="PS51782"/>
    </source>
</evidence>
<reference evidence="3 4" key="1">
    <citation type="submission" date="2015-11" db="EMBL/GenBank/DDBJ databases">
        <authorList>
            <person name="Zhang Y."/>
            <person name="Guo Z."/>
        </authorList>
    </citation>
    <scope>NUCLEOTIDE SEQUENCE [LARGE SCALE GENOMIC DNA]</scope>
    <source>
        <strain evidence="3 4">KCTC 12086</strain>
    </source>
</reference>
<evidence type="ECO:0000313" key="4">
    <source>
        <dbReference type="Proteomes" id="UP000061457"/>
    </source>
</evidence>
<dbReference type="PANTHER" id="PTHR34700">
    <property type="entry name" value="POTASSIUM BINDING PROTEIN KBP"/>
    <property type="match status" value="1"/>
</dbReference>
<dbReference type="CDD" id="cd00118">
    <property type="entry name" value="LysM"/>
    <property type="match status" value="1"/>
</dbReference>
<dbReference type="PROSITE" id="PS51782">
    <property type="entry name" value="LYSM"/>
    <property type="match status" value="1"/>
</dbReference>
<feature type="chain" id="PRO_5006600741" evidence="1">
    <location>
        <begin position="21"/>
        <end position="373"/>
    </location>
</feature>
<dbReference type="InterPro" id="IPR052196">
    <property type="entry name" value="Bact_Kbp"/>
</dbReference>
<dbReference type="KEGG" id="pphe:PP2015_20"/>
<organism evidence="3 4">
    <name type="scientific">Pseudoalteromonas phenolica</name>
    <dbReference type="NCBI Taxonomy" id="161398"/>
    <lineage>
        <taxon>Bacteria</taxon>
        <taxon>Pseudomonadati</taxon>
        <taxon>Pseudomonadota</taxon>
        <taxon>Gammaproteobacteria</taxon>
        <taxon>Alteromonadales</taxon>
        <taxon>Pseudoalteromonadaceae</taxon>
        <taxon>Pseudoalteromonas</taxon>
    </lineage>
</organism>
<dbReference type="SMART" id="SM00257">
    <property type="entry name" value="LysM"/>
    <property type="match status" value="1"/>
</dbReference>
<dbReference type="InterPro" id="IPR036779">
    <property type="entry name" value="LysM_dom_sf"/>
</dbReference>
<dbReference type="SUPFAM" id="SSF54106">
    <property type="entry name" value="LysM domain"/>
    <property type="match status" value="1"/>
</dbReference>
<protein>
    <submittedName>
        <fullName evidence="3">Peptidoglycan-binding protein</fullName>
    </submittedName>
</protein>
<dbReference type="PATRIC" id="fig|161398.10.peg.21"/>
<proteinExistence type="predicted"/>
<dbReference type="Pfam" id="PF01476">
    <property type="entry name" value="LysM"/>
    <property type="match status" value="1"/>
</dbReference>
<dbReference type="EMBL" id="CP013187">
    <property type="protein sequence ID" value="ALO40550.1"/>
    <property type="molecule type" value="Genomic_DNA"/>
</dbReference>
<dbReference type="Gene3D" id="3.10.350.10">
    <property type="entry name" value="LysM domain"/>
    <property type="match status" value="1"/>
</dbReference>
<gene>
    <name evidence="3" type="ORF">PP2015_20</name>
</gene>
<sequence>MKYTIAALMLSVGAQFSAMADVLQLKAGAPQQYVVKKGDTLWDISTMYLNTPWRWPELWQWNPQIDDPDLIYPGDVLALQYDAQGNPRLVLKKGVKKLSPRTRVVVQKNTAIPTLPLAMIEPFLRFDQAIGADDLDGKPIVLGSNRNVLRNTQGQLLYVKGNLNPSANYGIYRRGEAYIDPENGDTLAYESRLVGTARVIFGGDIEAGHPAKVEIETVRQEIKTNDVLMPINVDQSFSAQFNMTRPTEAINGSIISSDNQMREFGSTAIVVLNRGRDDNLKEGHILDINKQSPTVIEGKHGPRYVEDANKLEKFITGFREMFGTENDEDSVVWTMPKEKVGELMVFKVYDNISYAMVTRSQQPIRVGDTISAN</sequence>
<dbReference type="RefSeq" id="WP_058028297.1">
    <property type="nucleotide sequence ID" value="NZ_CP013187.1"/>
</dbReference>
<dbReference type="AlphaFoldDB" id="A0A0S2JWZ4"/>
<accession>A0A0S2JWZ4</accession>
<dbReference type="PANTHER" id="PTHR34700:SF4">
    <property type="entry name" value="PHAGE-LIKE ELEMENT PBSX PROTEIN XKDP"/>
    <property type="match status" value="1"/>
</dbReference>